<dbReference type="EMBL" id="JAUHTR010000002">
    <property type="protein sequence ID" value="MDN4523899.1"/>
    <property type="molecule type" value="Genomic_DNA"/>
</dbReference>
<evidence type="ECO:0000256" key="1">
    <source>
        <dbReference type="ARBA" id="ARBA00017562"/>
    </source>
</evidence>
<dbReference type="Gene3D" id="2.40.50.100">
    <property type="match status" value="1"/>
</dbReference>
<reference evidence="5" key="1">
    <citation type="submission" date="2023-07" db="EMBL/GenBank/DDBJ databases">
        <title>Fictibacillus sp. isolated from freshwater pond.</title>
        <authorList>
            <person name="Kirdat K."/>
            <person name="Bhat A."/>
            <person name="Mourya A."/>
            <person name="Yadav A."/>
        </authorList>
    </citation>
    <scope>NUCLEOTIDE SEQUENCE</scope>
    <source>
        <strain evidence="5">NE201</strain>
    </source>
</reference>
<dbReference type="SUPFAM" id="SSF51230">
    <property type="entry name" value="Single hybrid motif"/>
    <property type="match status" value="1"/>
</dbReference>
<keyword evidence="6" id="KW-1185">Reference proteome</keyword>
<evidence type="ECO:0000313" key="5">
    <source>
        <dbReference type="EMBL" id="MDN4523899.1"/>
    </source>
</evidence>
<comment type="caution">
    <text evidence="5">The sequence shown here is derived from an EMBL/GenBank/DDBJ whole genome shotgun (WGS) entry which is preliminary data.</text>
</comment>
<dbReference type="Proteomes" id="UP001172721">
    <property type="component" value="Unassembled WGS sequence"/>
</dbReference>
<protein>
    <recommendedName>
        <fullName evidence="1 3">Biotin carboxyl carrier protein of acetyl-CoA carboxylase</fullName>
    </recommendedName>
</protein>
<dbReference type="InterPro" id="IPR000089">
    <property type="entry name" value="Biotin_lipoyl"/>
</dbReference>
<organism evidence="5 6">
    <name type="scientific">Fictibacillus fluitans</name>
    <dbReference type="NCBI Taxonomy" id="3058422"/>
    <lineage>
        <taxon>Bacteria</taxon>
        <taxon>Bacillati</taxon>
        <taxon>Bacillota</taxon>
        <taxon>Bacilli</taxon>
        <taxon>Bacillales</taxon>
        <taxon>Fictibacillaceae</taxon>
        <taxon>Fictibacillus</taxon>
    </lineage>
</organism>
<dbReference type="PANTHER" id="PTHR45266">
    <property type="entry name" value="OXALOACETATE DECARBOXYLASE ALPHA CHAIN"/>
    <property type="match status" value="1"/>
</dbReference>
<dbReference type="PRINTS" id="PR01071">
    <property type="entry name" value="ACOABIOTINCC"/>
</dbReference>
<name>A0ABT8HT10_9BACL</name>
<keyword evidence="2 3" id="KW-0092">Biotin</keyword>
<dbReference type="PROSITE" id="PS50968">
    <property type="entry name" value="BIOTINYL_LIPOYL"/>
    <property type="match status" value="1"/>
</dbReference>
<keyword evidence="3" id="KW-0275">Fatty acid biosynthesis</keyword>
<feature type="domain" description="Lipoyl-binding" evidence="4">
    <location>
        <begin position="1"/>
        <end position="79"/>
    </location>
</feature>
<dbReference type="InterPro" id="IPR001249">
    <property type="entry name" value="AcCoA_biotinCC"/>
</dbReference>
<proteinExistence type="predicted"/>
<dbReference type="InterPro" id="IPR050709">
    <property type="entry name" value="Biotin_Carboxyl_Carrier/Decarb"/>
</dbReference>
<accession>A0ABT8HT10</accession>
<evidence type="ECO:0000259" key="4">
    <source>
        <dbReference type="PROSITE" id="PS50968"/>
    </source>
</evidence>
<dbReference type="Pfam" id="PF00364">
    <property type="entry name" value="Biotin_lipoyl"/>
    <property type="match status" value="1"/>
</dbReference>
<evidence type="ECO:0000256" key="3">
    <source>
        <dbReference type="RuleBase" id="RU364072"/>
    </source>
</evidence>
<comment type="function">
    <text evidence="3">This protein is a component of the acetyl coenzyme A carboxylase complex; first, biotin carboxylase catalyzes the carboxylation of the carrier protein and then the transcarboxylase transfers the carboxyl group to form malonyl-CoA.</text>
</comment>
<dbReference type="CDD" id="cd06850">
    <property type="entry name" value="biotinyl_domain"/>
    <property type="match status" value="1"/>
</dbReference>
<dbReference type="PANTHER" id="PTHR45266:SF3">
    <property type="entry name" value="OXALOACETATE DECARBOXYLASE ALPHA CHAIN"/>
    <property type="match status" value="1"/>
</dbReference>
<keyword evidence="3" id="KW-0276">Fatty acid metabolism</keyword>
<dbReference type="RefSeq" id="WP_301164956.1">
    <property type="nucleotide sequence ID" value="NZ_JAUHTR010000002.1"/>
</dbReference>
<evidence type="ECO:0000256" key="2">
    <source>
        <dbReference type="ARBA" id="ARBA00023267"/>
    </source>
</evidence>
<keyword evidence="3" id="KW-0444">Lipid biosynthesis</keyword>
<dbReference type="NCBIfam" id="NF005457">
    <property type="entry name" value="PRK07051.1"/>
    <property type="match status" value="1"/>
</dbReference>
<comment type="pathway">
    <text evidence="3">Lipid metabolism; fatty acid biosynthesis.</text>
</comment>
<evidence type="ECO:0000313" key="6">
    <source>
        <dbReference type="Proteomes" id="UP001172721"/>
    </source>
</evidence>
<keyword evidence="3" id="KW-0443">Lipid metabolism</keyword>
<sequence length="79" mass="8532">MSEQAVISEVPGVFYRKPSPDEPVYVEEGQKVKAGETIGLIEVMKNFYEVTAPADGTVKAFKAEEGDVVDAGQEIAVIE</sequence>
<gene>
    <name evidence="5" type="ORF">QYB97_05400</name>
</gene>
<dbReference type="InterPro" id="IPR011053">
    <property type="entry name" value="Single_hybrid_motif"/>
</dbReference>